<dbReference type="InterPro" id="IPR022893">
    <property type="entry name" value="Shikimate_DH_fam"/>
</dbReference>
<feature type="domain" description="SDH C-terminal" evidence="8">
    <location>
        <begin position="261"/>
        <end position="289"/>
    </location>
</feature>
<evidence type="ECO:0000256" key="6">
    <source>
        <dbReference type="HAMAP-Rule" id="MF_00222"/>
    </source>
</evidence>
<dbReference type="InterPro" id="IPR041121">
    <property type="entry name" value="SDH_C"/>
</dbReference>
<accession>A0A383S2L8</accession>
<feature type="binding site" evidence="6">
    <location>
        <position position="268"/>
    </location>
    <ligand>
        <name>shikimate</name>
        <dbReference type="ChEBI" id="CHEBI:36208"/>
    </ligand>
</feature>
<comment type="subunit">
    <text evidence="6">Homodimer.</text>
</comment>
<feature type="active site" description="Proton acceptor" evidence="6">
    <location>
        <position position="77"/>
    </location>
</feature>
<evidence type="ECO:0000259" key="8">
    <source>
        <dbReference type="Pfam" id="PF18317"/>
    </source>
</evidence>
<feature type="binding site" evidence="6">
    <location>
        <position position="238"/>
    </location>
    <ligand>
        <name>NADP(+)</name>
        <dbReference type="ChEBI" id="CHEBI:58349"/>
    </ligand>
</feature>
<dbReference type="GO" id="GO:0009073">
    <property type="term" value="P:aromatic amino acid family biosynthetic process"/>
    <property type="evidence" value="ECO:0007669"/>
    <property type="project" value="UniProtKB-KW"/>
</dbReference>
<dbReference type="Gene3D" id="3.40.50.10860">
    <property type="entry name" value="Leucine Dehydrogenase, chain A, domain 1"/>
    <property type="match status" value="1"/>
</dbReference>
<reference evidence="11" key="2">
    <citation type="submission" date="2018-08" db="EMBL/GenBank/DDBJ databases">
        <authorList>
            <person name="Hornung B."/>
        </authorList>
    </citation>
    <scope>NUCLEOTIDE SEQUENCE [LARGE SCALE GENOMIC DNA]</scope>
</reference>
<comment type="caution">
    <text evidence="6">Lacks conserved residue(s) required for the propagation of feature annotation.</text>
</comment>
<dbReference type="FunFam" id="3.40.50.10860:FF:000004">
    <property type="entry name" value="Quinate/shikimate dehydrogenase"/>
    <property type="match status" value="1"/>
</dbReference>
<evidence type="ECO:0000313" key="10">
    <source>
        <dbReference type="EMBL" id="SYZ32235.1"/>
    </source>
</evidence>
<dbReference type="AlphaFoldDB" id="A0A383S2L8"/>
<dbReference type="OrthoDB" id="9776868at2"/>
<dbReference type="RefSeq" id="WP_119160613.1">
    <property type="nucleotide sequence ID" value="NZ_LR134442.1"/>
</dbReference>
<dbReference type="EMBL" id="UNQJ01000001">
    <property type="protein sequence ID" value="SYZ32235.1"/>
    <property type="molecule type" value="Genomic_DNA"/>
</dbReference>
<dbReference type="Proteomes" id="UP000279336">
    <property type="component" value="Unassembled WGS sequence"/>
</dbReference>
<evidence type="ECO:0000256" key="4">
    <source>
        <dbReference type="ARBA" id="ARBA00023002"/>
    </source>
</evidence>
<proteinExistence type="inferred from homology"/>
<keyword evidence="2 6" id="KW-0028">Amino-acid biosynthesis</keyword>
<evidence type="ECO:0000256" key="5">
    <source>
        <dbReference type="ARBA" id="ARBA00023141"/>
    </source>
</evidence>
<evidence type="ECO:0000259" key="7">
    <source>
        <dbReference type="Pfam" id="PF08501"/>
    </source>
</evidence>
<evidence type="ECO:0000313" key="12">
    <source>
        <dbReference type="Proteomes" id="UP000279336"/>
    </source>
</evidence>
<dbReference type="EC" id="1.1.1.25" evidence="6"/>
<dbReference type="Gene3D" id="3.40.50.720">
    <property type="entry name" value="NAD(P)-binding Rossmann-like Domain"/>
    <property type="match status" value="1"/>
</dbReference>
<keyword evidence="5 6" id="KW-0057">Aromatic amino acid biosynthesis</keyword>
<dbReference type="HAMAP" id="MF_00222">
    <property type="entry name" value="Shikimate_DH_AroE"/>
    <property type="match status" value="1"/>
</dbReference>
<sequence>MNDEVQQIITGRTELLGLLAYPIRHSQSPRMHNLALARLGLDYAYVAFEVNEEELPAAVDAMRVLKVRGWNVSMPNKMKILDYVDTISPAAELIGASNTVVNEEGRLIAYNTDGMGAMEALRFYGHGPEKQTLTVVGAGGAGTAVTVQAALDGAEKINVFNRKDSFWASAERTVERISSETGTVGVLHDIEDKDALTGALADSSVLVDATNVGMGKLEGMTNFPDVSIIPSDVFVMHVVYAPAETRLLSDCKQAGLRCANGIEMMYRQGAAAFKLFTGHDMPLDYVREHMNS</sequence>
<keyword evidence="3 6" id="KW-0521">NADP</keyword>
<feature type="binding site" evidence="6">
    <location>
        <position position="261"/>
    </location>
    <ligand>
        <name>NADP(+)</name>
        <dbReference type="ChEBI" id="CHEBI:58349"/>
    </ligand>
</feature>
<feature type="binding site" evidence="6">
    <location>
        <position position="113"/>
    </location>
    <ligand>
        <name>shikimate</name>
        <dbReference type="ChEBI" id="CHEBI:36208"/>
    </ligand>
</feature>
<feature type="binding site" evidence="6">
    <location>
        <position position="73"/>
    </location>
    <ligand>
        <name>shikimate</name>
        <dbReference type="ChEBI" id="CHEBI:36208"/>
    </ligand>
</feature>
<dbReference type="InterPro" id="IPR013708">
    <property type="entry name" value="Shikimate_DH-bd_N"/>
</dbReference>
<dbReference type="SUPFAM" id="SSF51735">
    <property type="entry name" value="NAD(P)-binding Rossmann-fold domains"/>
    <property type="match status" value="1"/>
</dbReference>
<evidence type="ECO:0000256" key="1">
    <source>
        <dbReference type="ARBA" id="ARBA00004871"/>
    </source>
</evidence>
<feature type="binding site" evidence="6">
    <location>
        <begin position="26"/>
        <end position="28"/>
    </location>
    <ligand>
        <name>shikimate</name>
        <dbReference type="ChEBI" id="CHEBI:36208"/>
    </ligand>
</feature>
<dbReference type="GO" id="GO:0009423">
    <property type="term" value="P:chorismate biosynthetic process"/>
    <property type="evidence" value="ECO:0007669"/>
    <property type="project" value="UniProtKB-UniRule"/>
</dbReference>
<reference evidence="10" key="1">
    <citation type="submission" date="2018-08" db="EMBL/GenBank/DDBJ databases">
        <authorList>
            <person name="Ferrada E.E."/>
            <person name="Latorre B.A."/>
        </authorList>
    </citation>
    <scope>NUCLEOTIDE SEQUENCE [LARGE SCALE GENOMIC DNA]</scope>
    <source>
        <strain evidence="10">Propionibacterium_australiense1</strain>
    </source>
</reference>
<dbReference type="GO" id="GO:0008652">
    <property type="term" value="P:amino acid biosynthetic process"/>
    <property type="evidence" value="ECO:0007669"/>
    <property type="project" value="UniProtKB-KW"/>
</dbReference>
<dbReference type="EMBL" id="RCIW01000002">
    <property type="protein sequence ID" value="RLP12741.1"/>
    <property type="molecule type" value="Genomic_DNA"/>
</dbReference>
<organism evidence="10 11">
    <name type="scientific">Propionibacterium australiense</name>
    <dbReference type="NCBI Taxonomy" id="119981"/>
    <lineage>
        <taxon>Bacteria</taxon>
        <taxon>Bacillati</taxon>
        <taxon>Actinomycetota</taxon>
        <taxon>Actinomycetes</taxon>
        <taxon>Propionibacteriales</taxon>
        <taxon>Propionibacteriaceae</taxon>
        <taxon>Propionibacterium</taxon>
    </lineage>
</organism>
<comment type="function">
    <text evidence="6">Involved in the biosynthesis of the chorismate, which leads to the biosynthesis of aromatic amino acids. Catalyzes the reversible NADPH linked reduction of 3-dehydroshikimate (DHSA) to yield shikimate (SA).</text>
</comment>
<dbReference type="Pfam" id="PF08501">
    <property type="entry name" value="Shikimate_dh_N"/>
    <property type="match status" value="1"/>
</dbReference>
<dbReference type="Proteomes" id="UP000263928">
    <property type="component" value="Unassembled WGS sequence"/>
</dbReference>
<evidence type="ECO:0000313" key="11">
    <source>
        <dbReference type="Proteomes" id="UP000263928"/>
    </source>
</evidence>
<dbReference type="PANTHER" id="PTHR21089:SF1">
    <property type="entry name" value="BIFUNCTIONAL 3-DEHYDROQUINATE DEHYDRATASE_SHIKIMATE DEHYDROGENASE, CHLOROPLASTIC"/>
    <property type="match status" value="1"/>
</dbReference>
<feature type="binding site" evidence="6">
    <location>
        <begin position="137"/>
        <end position="141"/>
    </location>
    <ligand>
        <name>NADP(+)</name>
        <dbReference type="ChEBI" id="CHEBI:58349"/>
    </ligand>
</feature>
<dbReference type="CDD" id="cd01065">
    <property type="entry name" value="NAD_bind_Shikimate_DH"/>
    <property type="match status" value="1"/>
</dbReference>
<dbReference type="InterPro" id="IPR036291">
    <property type="entry name" value="NAD(P)-bd_dom_sf"/>
</dbReference>
<dbReference type="PANTHER" id="PTHR21089">
    <property type="entry name" value="SHIKIMATE DEHYDROGENASE"/>
    <property type="match status" value="1"/>
</dbReference>
<evidence type="ECO:0000256" key="2">
    <source>
        <dbReference type="ARBA" id="ARBA00022605"/>
    </source>
</evidence>
<gene>
    <name evidence="6" type="primary">aroE</name>
    <name evidence="9" type="ORF">D7U36_01765</name>
    <name evidence="10" type="ORF">PROPAUS_0110</name>
</gene>
<dbReference type="GO" id="GO:0019632">
    <property type="term" value="P:shikimate metabolic process"/>
    <property type="evidence" value="ECO:0007669"/>
    <property type="project" value="TreeGrafter"/>
</dbReference>
<keyword evidence="4 6" id="KW-0560">Oxidoreductase</keyword>
<comment type="pathway">
    <text evidence="1 6">Metabolic intermediate biosynthesis; chorismate biosynthesis; chorismate from D-erythrose 4-phosphate and phosphoenolpyruvate: step 4/7.</text>
</comment>
<comment type="catalytic activity">
    <reaction evidence="6">
        <text>shikimate + NADP(+) = 3-dehydroshikimate + NADPH + H(+)</text>
        <dbReference type="Rhea" id="RHEA:17737"/>
        <dbReference type="ChEBI" id="CHEBI:15378"/>
        <dbReference type="ChEBI" id="CHEBI:16630"/>
        <dbReference type="ChEBI" id="CHEBI:36208"/>
        <dbReference type="ChEBI" id="CHEBI:57783"/>
        <dbReference type="ChEBI" id="CHEBI:58349"/>
        <dbReference type="EC" id="1.1.1.25"/>
    </reaction>
</comment>
<keyword evidence="11" id="KW-1185">Reference proteome</keyword>
<feature type="domain" description="Shikimate dehydrogenase substrate binding N-terminal" evidence="7">
    <location>
        <begin position="18"/>
        <end position="100"/>
    </location>
</feature>
<reference evidence="9 12" key="3">
    <citation type="submission" date="2018-10" db="EMBL/GenBank/DDBJ databases">
        <title>Propionibacterium australiense Genome Sequencing and Assembly.</title>
        <authorList>
            <person name="Bernier A.-M."/>
            <person name="Bernard K."/>
        </authorList>
    </citation>
    <scope>NUCLEOTIDE SEQUENCE [LARGE SCALE GENOMIC DNA]</scope>
    <source>
        <strain evidence="9 12">NML98A078</strain>
    </source>
</reference>
<dbReference type="SUPFAM" id="SSF53223">
    <property type="entry name" value="Aminoacid dehydrogenase-like, N-terminal domain"/>
    <property type="match status" value="1"/>
</dbReference>
<dbReference type="InterPro" id="IPR046346">
    <property type="entry name" value="Aminoacid_DH-like_N_sf"/>
</dbReference>
<dbReference type="GO" id="GO:0004764">
    <property type="term" value="F:shikimate 3-dehydrogenase (NADP+) activity"/>
    <property type="evidence" value="ECO:0007669"/>
    <property type="project" value="UniProtKB-UniRule"/>
</dbReference>
<evidence type="ECO:0000313" key="9">
    <source>
        <dbReference type="EMBL" id="RLP12741.1"/>
    </source>
</evidence>
<comment type="similarity">
    <text evidence="6">Belongs to the shikimate dehydrogenase family.</text>
</comment>
<dbReference type="UniPathway" id="UPA00053">
    <property type="reaction ID" value="UER00087"/>
</dbReference>
<feature type="binding site" evidence="6">
    <location>
        <position position="240"/>
    </location>
    <ligand>
        <name>shikimate</name>
        <dbReference type="ChEBI" id="CHEBI:36208"/>
    </ligand>
</feature>
<feature type="binding site" evidence="6">
    <location>
        <position position="98"/>
    </location>
    <ligand>
        <name>shikimate</name>
        <dbReference type="ChEBI" id="CHEBI:36208"/>
    </ligand>
</feature>
<name>A0A383S2L8_9ACTN</name>
<protein>
    <recommendedName>
        <fullName evidence="6">Shikimate dehydrogenase (NADP(+))</fullName>
        <shortName evidence="6">SDH</shortName>
        <ecNumber evidence="6">1.1.1.25</ecNumber>
    </recommendedName>
</protein>
<dbReference type="Pfam" id="PF18317">
    <property type="entry name" value="SDH_C"/>
    <property type="match status" value="1"/>
</dbReference>
<evidence type="ECO:0000256" key="3">
    <source>
        <dbReference type="ARBA" id="ARBA00022857"/>
    </source>
</evidence>